<feature type="compositionally biased region" description="Basic and acidic residues" evidence="8">
    <location>
        <begin position="550"/>
        <end position="571"/>
    </location>
</feature>
<dbReference type="FunFam" id="1.20.1250.20:FF:000044">
    <property type="entry name" value="Hexose transporter Hxt3p"/>
    <property type="match status" value="1"/>
</dbReference>
<evidence type="ECO:0000256" key="3">
    <source>
        <dbReference type="ARBA" id="ARBA00022448"/>
    </source>
</evidence>
<dbReference type="CDD" id="cd17356">
    <property type="entry name" value="MFS_HXT"/>
    <property type="match status" value="1"/>
</dbReference>
<feature type="transmembrane region" description="Helical" evidence="9">
    <location>
        <begin position="453"/>
        <end position="470"/>
    </location>
</feature>
<evidence type="ECO:0000256" key="8">
    <source>
        <dbReference type="SAM" id="MobiDB-lite"/>
    </source>
</evidence>
<feature type="transmembrane region" description="Helical" evidence="9">
    <location>
        <begin position="149"/>
        <end position="170"/>
    </location>
</feature>
<dbReference type="InterPro" id="IPR036259">
    <property type="entry name" value="MFS_trans_sf"/>
</dbReference>
<evidence type="ECO:0000259" key="10">
    <source>
        <dbReference type="PROSITE" id="PS50850"/>
    </source>
</evidence>
<dbReference type="Pfam" id="PF00083">
    <property type="entry name" value="Sugar_tr"/>
    <property type="match status" value="1"/>
</dbReference>
<evidence type="ECO:0000256" key="5">
    <source>
        <dbReference type="ARBA" id="ARBA00022989"/>
    </source>
</evidence>
<dbReference type="PROSITE" id="PS00216">
    <property type="entry name" value="SUGAR_TRANSPORT_1"/>
    <property type="match status" value="1"/>
</dbReference>
<evidence type="ECO:0000256" key="4">
    <source>
        <dbReference type="ARBA" id="ARBA00022692"/>
    </source>
</evidence>
<keyword evidence="12" id="KW-1185">Reference proteome</keyword>
<dbReference type="Proteomes" id="UP000800036">
    <property type="component" value="Unassembled WGS sequence"/>
</dbReference>
<feature type="transmembrane region" description="Helical" evidence="9">
    <location>
        <begin position="216"/>
        <end position="237"/>
    </location>
</feature>
<protein>
    <submittedName>
        <fullName evidence="11">MFS monosaccharide transporter-like protein</fullName>
    </submittedName>
</protein>
<evidence type="ECO:0000256" key="6">
    <source>
        <dbReference type="ARBA" id="ARBA00023136"/>
    </source>
</evidence>
<organism evidence="11 12">
    <name type="scientific">Bimuria novae-zelandiae CBS 107.79</name>
    <dbReference type="NCBI Taxonomy" id="1447943"/>
    <lineage>
        <taxon>Eukaryota</taxon>
        <taxon>Fungi</taxon>
        <taxon>Dikarya</taxon>
        <taxon>Ascomycota</taxon>
        <taxon>Pezizomycotina</taxon>
        <taxon>Dothideomycetes</taxon>
        <taxon>Pleosporomycetidae</taxon>
        <taxon>Pleosporales</taxon>
        <taxon>Massarineae</taxon>
        <taxon>Didymosphaeriaceae</taxon>
        <taxon>Bimuria</taxon>
    </lineage>
</organism>
<dbReference type="EMBL" id="ML976761">
    <property type="protein sequence ID" value="KAF1965499.1"/>
    <property type="molecule type" value="Genomic_DNA"/>
</dbReference>
<keyword evidence="6 9" id="KW-0472">Membrane</keyword>
<dbReference type="GO" id="GO:0016020">
    <property type="term" value="C:membrane"/>
    <property type="evidence" value="ECO:0007669"/>
    <property type="project" value="UniProtKB-SubCell"/>
</dbReference>
<reference evidence="11" key="1">
    <citation type="journal article" date="2020" name="Stud. Mycol.">
        <title>101 Dothideomycetes genomes: a test case for predicting lifestyles and emergence of pathogens.</title>
        <authorList>
            <person name="Haridas S."/>
            <person name="Albert R."/>
            <person name="Binder M."/>
            <person name="Bloem J."/>
            <person name="Labutti K."/>
            <person name="Salamov A."/>
            <person name="Andreopoulos B."/>
            <person name="Baker S."/>
            <person name="Barry K."/>
            <person name="Bills G."/>
            <person name="Bluhm B."/>
            <person name="Cannon C."/>
            <person name="Castanera R."/>
            <person name="Culley D."/>
            <person name="Daum C."/>
            <person name="Ezra D."/>
            <person name="Gonzalez J."/>
            <person name="Henrissat B."/>
            <person name="Kuo A."/>
            <person name="Liang C."/>
            <person name="Lipzen A."/>
            <person name="Lutzoni F."/>
            <person name="Magnuson J."/>
            <person name="Mondo S."/>
            <person name="Nolan M."/>
            <person name="Ohm R."/>
            <person name="Pangilinan J."/>
            <person name="Park H.-J."/>
            <person name="Ramirez L."/>
            <person name="Alfaro M."/>
            <person name="Sun H."/>
            <person name="Tritt A."/>
            <person name="Yoshinaga Y."/>
            <person name="Zwiers L.-H."/>
            <person name="Turgeon B."/>
            <person name="Goodwin S."/>
            <person name="Spatafora J."/>
            <person name="Crous P."/>
            <person name="Grigoriev I."/>
        </authorList>
    </citation>
    <scope>NUCLEOTIDE SEQUENCE</scope>
    <source>
        <strain evidence="11">CBS 107.79</strain>
    </source>
</reference>
<evidence type="ECO:0000256" key="1">
    <source>
        <dbReference type="ARBA" id="ARBA00004141"/>
    </source>
</evidence>
<gene>
    <name evidence="11" type="ORF">BU23DRAFT_489308</name>
</gene>
<keyword evidence="3 7" id="KW-0813">Transport</keyword>
<evidence type="ECO:0000256" key="2">
    <source>
        <dbReference type="ARBA" id="ARBA00010992"/>
    </source>
</evidence>
<dbReference type="PANTHER" id="PTHR48022:SF91">
    <property type="entry name" value="MAJOR FACILITATOR SUPERFAMILY (MFS) PROFILE DOMAIN-CONTAINING PROTEIN-RELATED"/>
    <property type="match status" value="1"/>
</dbReference>
<comment type="subcellular location">
    <subcellularLocation>
        <location evidence="1">Membrane</location>
        <topology evidence="1">Multi-pass membrane protein</topology>
    </subcellularLocation>
</comment>
<feature type="transmembrane region" description="Helical" evidence="9">
    <location>
        <begin position="346"/>
        <end position="363"/>
    </location>
</feature>
<comment type="similarity">
    <text evidence="2 7">Belongs to the major facilitator superfamily. Sugar transporter (TC 2.A.1.1) family.</text>
</comment>
<feature type="transmembrane region" description="Helical" evidence="9">
    <location>
        <begin position="125"/>
        <end position="143"/>
    </location>
</feature>
<evidence type="ECO:0000313" key="12">
    <source>
        <dbReference type="Proteomes" id="UP000800036"/>
    </source>
</evidence>
<feature type="transmembrane region" description="Helical" evidence="9">
    <location>
        <begin position="37"/>
        <end position="57"/>
    </location>
</feature>
<dbReference type="AlphaFoldDB" id="A0A6A5UNJ3"/>
<feature type="region of interest" description="Disordered" evidence="8">
    <location>
        <begin position="537"/>
        <end position="571"/>
    </location>
</feature>
<feature type="domain" description="Major facilitator superfamily (MFS) profile" evidence="10">
    <location>
        <begin position="44"/>
        <end position="497"/>
    </location>
</feature>
<dbReference type="NCBIfam" id="TIGR00879">
    <property type="entry name" value="SP"/>
    <property type="match status" value="1"/>
</dbReference>
<feature type="transmembrane region" description="Helical" evidence="9">
    <location>
        <begin position="406"/>
        <end position="432"/>
    </location>
</feature>
<dbReference type="PROSITE" id="PS50850">
    <property type="entry name" value="MFS"/>
    <property type="match status" value="1"/>
</dbReference>
<accession>A0A6A5UNJ3</accession>
<feature type="transmembrane region" description="Helical" evidence="9">
    <location>
        <begin position="307"/>
        <end position="326"/>
    </location>
</feature>
<dbReference type="PROSITE" id="PS00217">
    <property type="entry name" value="SUGAR_TRANSPORT_2"/>
    <property type="match status" value="1"/>
</dbReference>
<keyword evidence="5 9" id="KW-1133">Transmembrane helix</keyword>
<dbReference type="OrthoDB" id="2241241at2759"/>
<dbReference type="InterPro" id="IPR050360">
    <property type="entry name" value="MFS_Sugar_Transporters"/>
</dbReference>
<dbReference type="GO" id="GO:0005351">
    <property type="term" value="F:carbohydrate:proton symporter activity"/>
    <property type="evidence" value="ECO:0007669"/>
    <property type="project" value="TreeGrafter"/>
</dbReference>
<dbReference type="InterPro" id="IPR005828">
    <property type="entry name" value="MFS_sugar_transport-like"/>
</dbReference>
<feature type="transmembrane region" description="Helical" evidence="9">
    <location>
        <begin position="182"/>
        <end position="204"/>
    </location>
</feature>
<evidence type="ECO:0000313" key="11">
    <source>
        <dbReference type="EMBL" id="KAF1965499.1"/>
    </source>
</evidence>
<feature type="transmembrane region" description="Helical" evidence="9">
    <location>
        <begin position="476"/>
        <end position="494"/>
    </location>
</feature>
<feature type="transmembrane region" description="Helical" evidence="9">
    <location>
        <begin position="94"/>
        <end position="113"/>
    </location>
</feature>
<dbReference type="PRINTS" id="PR00171">
    <property type="entry name" value="SUGRTRNSPORT"/>
</dbReference>
<dbReference type="InterPro" id="IPR020846">
    <property type="entry name" value="MFS_dom"/>
</dbReference>
<feature type="transmembrane region" description="Helical" evidence="9">
    <location>
        <begin position="375"/>
        <end position="394"/>
    </location>
</feature>
<dbReference type="InterPro" id="IPR005829">
    <property type="entry name" value="Sugar_transporter_CS"/>
</dbReference>
<name>A0A6A5UNJ3_9PLEO</name>
<evidence type="ECO:0000256" key="7">
    <source>
        <dbReference type="RuleBase" id="RU003346"/>
    </source>
</evidence>
<proteinExistence type="inferred from homology"/>
<dbReference type="SUPFAM" id="SSF103473">
    <property type="entry name" value="MFS general substrate transporter"/>
    <property type="match status" value="1"/>
</dbReference>
<keyword evidence="4 9" id="KW-0812">Transmembrane</keyword>
<dbReference type="Gene3D" id="1.20.1250.20">
    <property type="entry name" value="MFS general substrate transporter like domains"/>
    <property type="match status" value="1"/>
</dbReference>
<sequence>MKLSNPVNKWRRRNSVEHSSRWVGEHAGYDTKPLPRLTWVAFSMGILVSMGGFVFGYDTGQISGFLAMPDFLRRFGQHHTNGQTPEYYFSNVRSGLIVGLLSIGTLFGALTAAPIADWIGRKWSIIYWCLIFSVGIIVQIAATDKWYQIMMGRFVAGLGVGALSLLVPMYQAETAPRHVRGALISTYQLMITFGIFLSAVFNYAAERHQSGKAASWQITLGLSFVFPAILGVGILFFSDTPRFLFRNGKVDEAKQTMCKVYGVGENHYSIHMELEEIRMKLAEESNKGNTIQEWIGMWKAPKMAYRIALGMGLQMFQQLTGANYFFYYGTVVFTGTGIKNSFVTQMILNGINFGVTFYGLYIVEHYGRRKSLIAGSIWMFICFMIFASVGHFALDRDDPENTPKSSIAMICFACFFIFGFATTWGPMIWTICGELYPSRYRAKAMALSTASNWLWNFLLAFFTPFITSAIDFRYGYVFAGCNILAGFGIYFFVIEGQGRTLEEIDTMYLLGVKPWESARWVAPDLNEMDPKVRQALGQNNSEIAAGGLRASEREEGSDRVDGSEKAEKEEV</sequence>
<dbReference type="InterPro" id="IPR003663">
    <property type="entry name" value="Sugar/inositol_transpt"/>
</dbReference>
<dbReference type="PANTHER" id="PTHR48022">
    <property type="entry name" value="PLASTIDIC GLUCOSE TRANSPORTER 4"/>
    <property type="match status" value="1"/>
</dbReference>
<evidence type="ECO:0000256" key="9">
    <source>
        <dbReference type="SAM" id="Phobius"/>
    </source>
</evidence>